<evidence type="ECO:0000259" key="19">
    <source>
        <dbReference type="SMART" id="SM00918"/>
    </source>
</evidence>
<dbReference type="OrthoDB" id="5984008at2759"/>
<keyword evidence="7" id="KW-0406">Ion transport</keyword>
<dbReference type="GO" id="GO:0045211">
    <property type="term" value="C:postsynaptic membrane"/>
    <property type="evidence" value="ECO:0007669"/>
    <property type="project" value="UniProtKB-SubCell"/>
</dbReference>
<keyword evidence="11" id="KW-0628">Postsynaptic cell membrane</keyword>
<evidence type="ECO:0000256" key="1">
    <source>
        <dbReference type="ARBA" id="ARBA00004141"/>
    </source>
</evidence>
<evidence type="ECO:0000256" key="5">
    <source>
        <dbReference type="ARBA" id="ARBA00022989"/>
    </source>
</evidence>
<dbReference type="EMBL" id="CAJQZP010000954">
    <property type="protein sequence ID" value="CAG5002884.1"/>
    <property type="molecule type" value="Genomic_DNA"/>
</dbReference>
<keyword evidence="21" id="KW-1185">Reference proteome</keyword>
<dbReference type="SMART" id="SM00079">
    <property type="entry name" value="PBPe"/>
    <property type="match status" value="1"/>
</dbReference>
<evidence type="ECO:0000256" key="15">
    <source>
        <dbReference type="SAM" id="MobiDB-lite"/>
    </source>
</evidence>
<organism evidence="20 21">
    <name type="scientific">Parnassius apollo</name>
    <name type="common">Apollo butterfly</name>
    <name type="synonym">Papilio apollo</name>
    <dbReference type="NCBI Taxonomy" id="110799"/>
    <lineage>
        <taxon>Eukaryota</taxon>
        <taxon>Metazoa</taxon>
        <taxon>Ecdysozoa</taxon>
        <taxon>Arthropoda</taxon>
        <taxon>Hexapoda</taxon>
        <taxon>Insecta</taxon>
        <taxon>Pterygota</taxon>
        <taxon>Neoptera</taxon>
        <taxon>Endopterygota</taxon>
        <taxon>Lepidoptera</taxon>
        <taxon>Glossata</taxon>
        <taxon>Ditrysia</taxon>
        <taxon>Papilionoidea</taxon>
        <taxon>Papilionidae</taxon>
        <taxon>Parnassiinae</taxon>
        <taxon>Parnassini</taxon>
        <taxon>Parnassius</taxon>
        <taxon>Parnassius</taxon>
    </lineage>
</organism>
<evidence type="ECO:0000256" key="13">
    <source>
        <dbReference type="ARBA" id="ARBA00023303"/>
    </source>
</evidence>
<dbReference type="Pfam" id="PF00060">
    <property type="entry name" value="Lig_chan"/>
    <property type="match status" value="1"/>
</dbReference>
<dbReference type="AlphaFoldDB" id="A0A8S3X6E6"/>
<evidence type="ECO:0000256" key="17">
    <source>
        <dbReference type="SAM" id="SignalP"/>
    </source>
</evidence>
<dbReference type="InterPro" id="IPR015683">
    <property type="entry name" value="Ionotropic_Glu_rcpt"/>
</dbReference>
<evidence type="ECO:0000256" key="2">
    <source>
        <dbReference type="ARBA" id="ARBA00008685"/>
    </source>
</evidence>
<dbReference type="Proteomes" id="UP000691718">
    <property type="component" value="Unassembled WGS sequence"/>
</dbReference>
<evidence type="ECO:0000313" key="20">
    <source>
        <dbReference type="EMBL" id="CAG5002884.1"/>
    </source>
</evidence>
<comment type="subcellular location">
    <subcellularLocation>
        <location evidence="1">Membrane</location>
        <topology evidence="1">Multi-pass membrane protein</topology>
    </subcellularLocation>
    <subcellularLocation>
        <location evidence="14">Postsynaptic cell membrane</location>
    </subcellularLocation>
</comment>
<gene>
    <name evidence="20" type="ORF">PAPOLLO_LOCUS14144</name>
</gene>
<dbReference type="InterPro" id="IPR001828">
    <property type="entry name" value="ANF_lig-bd_rcpt"/>
</dbReference>
<keyword evidence="6" id="KW-0770">Synapse</keyword>
<comment type="caution">
    <text evidence="20">The sequence shown here is derived from an EMBL/GenBank/DDBJ whole genome shotgun (WGS) entry which is preliminary data.</text>
</comment>
<accession>A0A8S3X6E6</accession>
<dbReference type="SMART" id="SM00918">
    <property type="entry name" value="Lig_chan-Glu_bd"/>
    <property type="match status" value="1"/>
</dbReference>
<keyword evidence="8 16" id="KW-0472">Membrane</keyword>
<evidence type="ECO:0000256" key="16">
    <source>
        <dbReference type="SAM" id="Phobius"/>
    </source>
</evidence>
<evidence type="ECO:0000313" key="21">
    <source>
        <dbReference type="Proteomes" id="UP000691718"/>
    </source>
</evidence>
<keyword evidence="13" id="KW-0407">Ion channel</keyword>
<dbReference type="Pfam" id="PF01094">
    <property type="entry name" value="ANF_receptor"/>
    <property type="match status" value="1"/>
</dbReference>
<feature type="compositionally biased region" description="Basic residues" evidence="15">
    <location>
        <begin position="948"/>
        <end position="960"/>
    </location>
</feature>
<dbReference type="FunFam" id="1.10.287.70:FF:000105">
    <property type="entry name" value="Eye-enriched kainate receptor, isoform A"/>
    <property type="match status" value="1"/>
</dbReference>
<dbReference type="Pfam" id="PF10613">
    <property type="entry name" value="Lig_chan-Glu_bd"/>
    <property type="match status" value="1"/>
</dbReference>
<feature type="region of interest" description="Disordered" evidence="15">
    <location>
        <begin position="913"/>
        <end position="978"/>
    </location>
</feature>
<comment type="similarity">
    <text evidence="2">Belongs to the glutamate-gated ion channel (TC 1.A.10.1) family.</text>
</comment>
<keyword evidence="5 16" id="KW-1133">Transmembrane helix</keyword>
<evidence type="ECO:0000256" key="6">
    <source>
        <dbReference type="ARBA" id="ARBA00023018"/>
    </source>
</evidence>
<feature type="transmembrane region" description="Helical" evidence="16">
    <location>
        <begin position="557"/>
        <end position="577"/>
    </location>
</feature>
<evidence type="ECO:0000256" key="14">
    <source>
        <dbReference type="ARBA" id="ARBA00034100"/>
    </source>
</evidence>
<feature type="chain" id="PRO_5035843242" evidence="17">
    <location>
        <begin position="18"/>
        <end position="978"/>
    </location>
</feature>
<keyword evidence="10" id="KW-0325">Glycoprotein</keyword>
<feature type="domain" description="Ionotropic glutamate receptor C-terminal" evidence="18">
    <location>
        <begin position="437"/>
        <end position="804"/>
    </location>
</feature>
<evidence type="ECO:0000259" key="18">
    <source>
        <dbReference type="SMART" id="SM00079"/>
    </source>
</evidence>
<sequence>MSGISTGVFLVVSFCAASSFCPLSSDAAVVAVATVVSVVVVSSVVVVPEESDVVAVPDDADADADVTPSDHDISPVASLSEGRDQGHEGASFCDLAGSGVGVVVGEAAALPAAARAGLPLLLPTERPRRDAPAALQLLPHPDIIAQACADVCAAKGWRSAVLLHEGGASEAAQLARAGLDVVPRQLPPPQDFALLRNLLLVLKKFGATNFIVWCDADCVMRVLDAAQRTGLLGTRHAYVLLSLDMHTRRLDSYSHSGANITSLHLFDPESERIKEVSEQWREAYARRIPAATSAEGEGEGVEEGDEEGRGEEDGEWDVNAAAASELVLARDAVAAAAEALQHLRLPPAPPPSCTGCSAFHADTLLNFLRSEEWAGAGGTLRWAGGGERRACTLAVCELQRGGRAAAVARWTPLARLVWRRRDPPSAPPPSEIMTNRTFNVLIAMSEPYIMKQQSADRLSGNSRYEGYCIELIDKLAKFLNFNYTFIEQKDGAYGTYDPQKGWNGMIRRLKDDPDIDFAITDLTITADRERAVDFTTPFMNLGISILFRKPKPPGPDFFAFLLPFSSGVWVCLGFAYLGTSLVLYVVGRLCPEEWQNPYPCIEDPPVLENQFTLANALWFNLGAVLLQGSEIAPVAYGSRAVASAWWMFALVITSSYTANLATLLAKKNPTDLIHNVQELADNPYGITYGAKSGGSTYTFFEISQNSLYQRMFQKMKDQKQPSSNPAGIEKVRNENYAFFMESTSIEYNIERFCDITMVGEPLDNKGYGIAMKKNSPYRQAMNLALLNLQEAGVLREMKERWWKEMHGGGACKEEEEHGGEELEMDSFVGLFVVLVVGCALGIVVSFCDLAWTAARHPRDPTESYPRRLWTELRFVFSLDLSEKPLYGPLLPPSPQSSATADSAHTELGSLVADEATEGVGEGEEAEGEGAAEGKGDGEGEGEAGSRSPRPRARSSARRSSMHAASLRLARHTTPRPNN</sequence>
<dbReference type="FunFam" id="3.40.190.10:FF:000178">
    <property type="entry name" value="Glutamate receptor subunit"/>
    <property type="match status" value="1"/>
</dbReference>
<dbReference type="FunFam" id="3.40.190.10:FF:000061">
    <property type="entry name" value="Glutamate receptor, ionotropic kainate"/>
    <property type="match status" value="1"/>
</dbReference>
<dbReference type="GO" id="GO:0015276">
    <property type="term" value="F:ligand-gated monoatomic ion channel activity"/>
    <property type="evidence" value="ECO:0007669"/>
    <property type="project" value="InterPro"/>
</dbReference>
<evidence type="ECO:0000256" key="10">
    <source>
        <dbReference type="ARBA" id="ARBA00023180"/>
    </source>
</evidence>
<dbReference type="CDD" id="cd13714">
    <property type="entry name" value="PBP2_iGluR_Kainate"/>
    <property type="match status" value="1"/>
</dbReference>
<keyword evidence="3" id="KW-0813">Transport</keyword>
<evidence type="ECO:0000256" key="11">
    <source>
        <dbReference type="ARBA" id="ARBA00023257"/>
    </source>
</evidence>
<feature type="compositionally biased region" description="Basic residues" evidence="15">
    <location>
        <begin position="968"/>
        <end position="978"/>
    </location>
</feature>
<evidence type="ECO:0000256" key="4">
    <source>
        <dbReference type="ARBA" id="ARBA00022692"/>
    </source>
</evidence>
<evidence type="ECO:0000256" key="7">
    <source>
        <dbReference type="ARBA" id="ARBA00023065"/>
    </source>
</evidence>
<evidence type="ECO:0000256" key="9">
    <source>
        <dbReference type="ARBA" id="ARBA00023170"/>
    </source>
</evidence>
<keyword evidence="4 16" id="KW-0812">Transmembrane</keyword>
<feature type="transmembrane region" description="Helical" evidence="16">
    <location>
        <begin position="827"/>
        <end position="851"/>
    </location>
</feature>
<feature type="region of interest" description="Disordered" evidence="15">
    <location>
        <begin position="291"/>
        <end position="313"/>
    </location>
</feature>
<feature type="transmembrane region" description="Helical" evidence="16">
    <location>
        <begin position="644"/>
        <end position="665"/>
    </location>
</feature>
<feature type="domain" description="Ionotropic glutamate receptor L-glutamate and glycine-binding" evidence="19">
    <location>
        <begin position="447"/>
        <end position="511"/>
    </location>
</feature>
<dbReference type="PANTHER" id="PTHR18966">
    <property type="entry name" value="IONOTROPIC GLUTAMATE RECEPTOR"/>
    <property type="match status" value="1"/>
</dbReference>
<feature type="compositionally biased region" description="Acidic residues" evidence="15">
    <location>
        <begin position="914"/>
        <end position="929"/>
    </location>
</feature>
<reference evidence="20" key="1">
    <citation type="submission" date="2021-04" db="EMBL/GenBank/DDBJ databases">
        <authorList>
            <person name="Tunstrom K."/>
        </authorList>
    </citation>
    <scope>NUCLEOTIDE SEQUENCE</scope>
</reference>
<evidence type="ECO:0000256" key="8">
    <source>
        <dbReference type="ARBA" id="ARBA00023136"/>
    </source>
</evidence>
<keyword evidence="17" id="KW-0732">Signal</keyword>
<proteinExistence type="inferred from homology"/>
<feature type="signal peptide" evidence="17">
    <location>
        <begin position="1"/>
        <end position="17"/>
    </location>
</feature>
<evidence type="ECO:0000256" key="12">
    <source>
        <dbReference type="ARBA" id="ARBA00023286"/>
    </source>
</evidence>
<name>A0A8S3X6E6_PARAO</name>
<dbReference type="InterPro" id="IPR019594">
    <property type="entry name" value="Glu/Gly-bd"/>
</dbReference>
<feature type="compositionally biased region" description="Acidic residues" evidence="15">
    <location>
        <begin position="296"/>
        <end position="313"/>
    </location>
</feature>
<protein>
    <submittedName>
        <fullName evidence="20">(apollo) hypothetical protein</fullName>
    </submittedName>
</protein>
<evidence type="ECO:0000256" key="3">
    <source>
        <dbReference type="ARBA" id="ARBA00022448"/>
    </source>
</evidence>
<keyword evidence="12" id="KW-1071">Ligand-gated ion channel</keyword>
<dbReference type="InterPro" id="IPR001320">
    <property type="entry name" value="Iontro_rcpt_C"/>
</dbReference>
<keyword evidence="9" id="KW-0675">Receptor</keyword>